<dbReference type="AlphaFoldDB" id="A0A2U1JAZ9"/>
<reference evidence="1 2" key="1">
    <citation type="journal article" date="2018" name="MBio">
        <title>Comparative Genomics Reveals the Core Gene Toolbox for the Fungus-Insect Symbiosis.</title>
        <authorList>
            <person name="Wang Y."/>
            <person name="Stata M."/>
            <person name="Wang W."/>
            <person name="Stajich J.E."/>
            <person name="White M.M."/>
            <person name="Moncalvo J.M."/>
        </authorList>
    </citation>
    <scope>NUCLEOTIDE SEQUENCE [LARGE SCALE GENOMIC DNA]</scope>
    <source>
        <strain evidence="1 2">AUS-126-30</strain>
    </source>
</reference>
<name>A0A2U1JAZ9_SMIAN</name>
<keyword evidence="2" id="KW-1185">Reference proteome</keyword>
<accession>A0A2U1JAZ9</accession>
<organism evidence="1 2">
    <name type="scientific">Smittium angustum</name>
    <dbReference type="NCBI Taxonomy" id="133377"/>
    <lineage>
        <taxon>Eukaryota</taxon>
        <taxon>Fungi</taxon>
        <taxon>Fungi incertae sedis</taxon>
        <taxon>Zoopagomycota</taxon>
        <taxon>Kickxellomycotina</taxon>
        <taxon>Harpellomycetes</taxon>
        <taxon>Harpellales</taxon>
        <taxon>Legeriomycetaceae</taxon>
        <taxon>Smittium</taxon>
    </lineage>
</organism>
<gene>
    <name evidence="1" type="ORF">BB558_001676</name>
</gene>
<evidence type="ECO:0000313" key="1">
    <source>
        <dbReference type="EMBL" id="PWA02194.1"/>
    </source>
</evidence>
<proteinExistence type="predicted"/>
<evidence type="ECO:0000313" key="2">
    <source>
        <dbReference type="Proteomes" id="UP000245591"/>
    </source>
</evidence>
<dbReference type="Proteomes" id="UP000245591">
    <property type="component" value="Unassembled WGS sequence"/>
</dbReference>
<sequence length="70" mass="7732">MTSGFFGGTDKEVFKLQQIEPNSAGTSKGSQINESDYLREDIRDSDTPEMEVVPNLLPPKSHGIAIGFRF</sequence>
<protein>
    <submittedName>
        <fullName evidence="1">Uncharacterized protein</fullName>
    </submittedName>
</protein>
<dbReference type="EMBL" id="MBFU01000098">
    <property type="protein sequence ID" value="PWA02194.1"/>
    <property type="molecule type" value="Genomic_DNA"/>
</dbReference>
<comment type="caution">
    <text evidence="1">The sequence shown here is derived from an EMBL/GenBank/DDBJ whole genome shotgun (WGS) entry which is preliminary data.</text>
</comment>